<evidence type="ECO:0000256" key="4">
    <source>
        <dbReference type="ARBA" id="ARBA00023239"/>
    </source>
</evidence>
<dbReference type="Proteomes" id="UP000441455">
    <property type="component" value="Unassembled WGS sequence"/>
</dbReference>
<feature type="binding site" evidence="6">
    <location>
        <position position="422"/>
    </location>
    <ligand>
        <name>substrate</name>
    </ligand>
</feature>
<dbReference type="Pfam" id="PF13378">
    <property type="entry name" value="MR_MLE_C"/>
    <property type="match status" value="1"/>
</dbReference>
<dbReference type="SFLD" id="SFLDS00001">
    <property type="entry name" value="Enolase"/>
    <property type="match status" value="1"/>
</dbReference>
<evidence type="ECO:0000256" key="5">
    <source>
        <dbReference type="PIRSR" id="PIRSR634598-1"/>
    </source>
</evidence>
<dbReference type="SFLD" id="SFLDG00055">
    <property type="entry name" value="glucarate_dehydratase"/>
    <property type="match status" value="1"/>
</dbReference>
<feature type="binding site" evidence="6">
    <location>
        <position position="290"/>
    </location>
    <ligand>
        <name>substrate</name>
    </ligand>
</feature>
<dbReference type="EMBL" id="VULN01000006">
    <property type="protein sequence ID" value="MSS81993.1"/>
    <property type="molecule type" value="Genomic_DNA"/>
</dbReference>
<feature type="binding site" evidence="6">
    <location>
        <position position="369"/>
    </location>
    <ligand>
        <name>substrate</name>
    </ligand>
</feature>
<feature type="active site" description="Proton acceptor" evidence="5">
    <location>
        <position position="208"/>
    </location>
</feature>
<dbReference type="PANTHER" id="PTHR48080:SF1">
    <property type="entry name" value="GLUCARATE DEHYDRATASE-RELATED PROTEIN"/>
    <property type="match status" value="1"/>
</dbReference>
<feature type="binding site" evidence="7">
    <location>
        <position position="236"/>
    </location>
    <ligand>
        <name>Mg(2+)</name>
        <dbReference type="ChEBI" id="CHEBI:18420"/>
    </ligand>
</feature>
<name>A0A6N7W0G4_ACIFE</name>
<dbReference type="InterPro" id="IPR029065">
    <property type="entry name" value="Enolase_C-like"/>
</dbReference>
<dbReference type="Gene3D" id="3.30.390.10">
    <property type="entry name" value="Enolase-like, N-terminal domain"/>
    <property type="match status" value="1"/>
</dbReference>
<dbReference type="SMART" id="SM00922">
    <property type="entry name" value="MR_MLE"/>
    <property type="match status" value="1"/>
</dbReference>
<dbReference type="RefSeq" id="WP_154487975.1">
    <property type="nucleotide sequence ID" value="NZ_CALEXD010000008.1"/>
</dbReference>
<proteinExistence type="inferred from homology"/>
<dbReference type="InterPro" id="IPR036849">
    <property type="entry name" value="Enolase-like_C_sf"/>
</dbReference>
<evidence type="ECO:0000256" key="2">
    <source>
        <dbReference type="ARBA" id="ARBA00022723"/>
    </source>
</evidence>
<accession>A0A6N7W0G4</accession>
<feature type="binding site" evidence="7">
    <location>
        <position position="290"/>
    </location>
    <ligand>
        <name>Mg(2+)</name>
        <dbReference type="ChEBI" id="CHEBI:18420"/>
    </ligand>
</feature>
<dbReference type="InterPro" id="IPR034598">
    <property type="entry name" value="GlucD-like"/>
</dbReference>
<organism evidence="9 10">
    <name type="scientific">Acidaminococcus fermentans</name>
    <dbReference type="NCBI Taxonomy" id="905"/>
    <lineage>
        <taxon>Bacteria</taxon>
        <taxon>Bacillati</taxon>
        <taxon>Bacillota</taxon>
        <taxon>Negativicutes</taxon>
        <taxon>Acidaminococcales</taxon>
        <taxon>Acidaminococcaceae</taxon>
        <taxon>Acidaminococcus</taxon>
    </lineage>
</organism>
<gene>
    <name evidence="9" type="ORF">FX155_05210</name>
</gene>
<dbReference type="AlphaFoldDB" id="A0A6N7W0G4"/>
<feature type="domain" description="Mandelate racemase/muconate lactonizing enzyme C-terminal" evidence="8">
    <location>
        <begin position="186"/>
        <end position="286"/>
    </location>
</feature>
<evidence type="ECO:0000256" key="6">
    <source>
        <dbReference type="PIRSR" id="PIRSR634598-2"/>
    </source>
</evidence>
<protein>
    <submittedName>
        <fullName evidence="9">Glucarate dehydratase</fullName>
    </submittedName>
</protein>
<reference evidence="9 10" key="1">
    <citation type="submission" date="2019-08" db="EMBL/GenBank/DDBJ databases">
        <title>In-depth cultivation of the pig gut microbiome towards novel bacterial diversity and tailored functional studies.</title>
        <authorList>
            <person name="Wylensek D."/>
            <person name="Hitch T.C.A."/>
            <person name="Clavel T."/>
        </authorList>
    </citation>
    <scope>NUCLEOTIDE SEQUENCE [LARGE SCALE GENOMIC DNA]</scope>
    <source>
        <strain evidence="9 10">WCA-389-WT-5B</strain>
    </source>
</reference>
<dbReference type="SUPFAM" id="SSF51604">
    <property type="entry name" value="Enolase C-terminal domain-like"/>
    <property type="match status" value="1"/>
</dbReference>
<feature type="binding site" evidence="6">
    <location>
        <position position="206"/>
    </location>
    <ligand>
        <name>substrate</name>
    </ligand>
</feature>
<evidence type="ECO:0000256" key="7">
    <source>
        <dbReference type="PIRSR" id="PIRSR634598-3"/>
    </source>
</evidence>
<feature type="binding site" evidence="7">
    <location>
        <position position="267"/>
    </location>
    <ligand>
        <name>Mg(2+)</name>
        <dbReference type="ChEBI" id="CHEBI:18420"/>
    </ligand>
</feature>
<feature type="binding site" evidence="6">
    <location>
        <position position="101"/>
    </location>
    <ligand>
        <name>substrate</name>
    </ligand>
</feature>
<keyword evidence="2 7" id="KW-0479">Metal-binding</keyword>
<feature type="binding site" evidence="6">
    <location>
        <begin position="340"/>
        <end position="342"/>
    </location>
    <ligand>
        <name>substrate</name>
    </ligand>
</feature>
<evidence type="ECO:0000313" key="10">
    <source>
        <dbReference type="Proteomes" id="UP000441455"/>
    </source>
</evidence>
<dbReference type="SUPFAM" id="SSF54826">
    <property type="entry name" value="Enolase N-terminal domain-like"/>
    <property type="match status" value="1"/>
</dbReference>
<keyword evidence="3 7" id="KW-0460">Magnesium</keyword>
<feature type="active site" description="Proton acceptor" evidence="5">
    <location>
        <position position="340"/>
    </location>
</feature>
<evidence type="ECO:0000256" key="1">
    <source>
        <dbReference type="ARBA" id="ARBA00009938"/>
    </source>
</evidence>
<comment type="caution">
    <text evidence="9">The sequence shown here is derived from an EMBL/GenBank/DDBJ whole genome shotgun (WGS) entry which is preliminary data.</text>
</comment>
<comment type="cofactor">
    <cofactor evidence="7">
        <name>Mg(2+)</name>
        <dbReference type="ChEBI" id="CHEBI:18420"/>
    </cofactor>
</comment>
<comment type="similarity">
    <text evidence="1">Belongs to the mandelate racemase/muconate lactonizing enzyme family. GlucD subfamily.</text>
</comment>
<feature type="binding site" evidence="6">
    <location>
        <begin position="236"/>
        <end position="238"/>
    </location>
    <ligand>
        <name>substrate</name>
    </ligand>
</feature>
<keyword evidence="4" id="KW-0456">Lyase</keyword>
<sequence length="446" mass="49993">MATTPIVTDMKVIPVAGYDSMEMTLSGAHAPLFTRNLVILHDNAGHEGIGEIHGGEYTKECLDSYIPLVVGQEIGKYRSILGTIHRGGKKAEGDDGEGIQTLDISKLKFVVRAEWALECALLDLLGQYLGVPMCELLAEGKQRDKVEMLGYLFYVSDKNKTDLPYLDESDSKDPWFRYRRGEILTHEQVVEEAQILHEKYGFRNFKLKGGVMEGSYEMDTCRALKKAFPNARINIDPNGAWSLDEAIRLCKPMEGVLSYIEDPTGPEAGFSSREVMAEFKNAVSLRVATNMIATNWRQFYHAAALKAVDIVLADPHFWGMEGSLRMAALLKEWGLTWGSHSNNHFDITLATFAQVGAAAPGNPAPLDTHWIWQDGQNLLKDTPQIKDGFLEVSRKPGLGVTLDMDRVMEANKLYNQMPSHDRDDAMAMQYLIPNWKYDCKKPCLVR</sequence>
<feature type="binding site" evidence="6">
    <location>
        <position position="151"/>
    </location>
    <ligand>
        <name>substrate</name>
    </ligand>
</feature>
<dbReference type="CDD" id="cd03323">
    <property type="entry name" value="D-glucarate_dehydratase"/>
    <property type="match status" value="1"/>
</dbReference>
<feature type="binding site" evidence="6">
    <location>
        <position position="29"/>
    </location>
    <ligand>
        <name>substrate</name>
    </ligand>
</feature>
<dbReference type="PANTHER" id="PTHR48080">
    <property type="entry name" value="D-GALACTONATE DEHYDRATASE-RELATED"/>
    <property type="match status" value="1"/>
</dbReference>
<evidence type="ECO:0000313" key="9">
    <source>
        <dbReference type="EMBL" id="MSS81993.1"/>
    </source>
</evidence>
<evidence type="ECO:0000256" key="3">
    <source>
        <dbReference type="ARBA" id="ARBA00022842"/>
    </source>
</evidence>
<dbReference type="GO" id="GO:0046872">
    <property type="term" value="F:metal ion binding"/>
    <property type="evidence" value="ECO:0007669"/>
    <property type="project" value="UniProtKB-KW"/>
</dbReference>
<evidence type="ECO:0000259" key="8">
    <source>
        <dbReference type="SMART" id="SM00922"/>
    </source>
</evidence>
<dbReference type="GO" id="GO:0016829">
    <property type="term" value="F:lyase activity"/>
    <property type="evidence" value="ECO:0007669"/>
    <property type="project" value="UniProtKB-KW"/>
</dbReference>
<dbReference type="InterPro" id="IPR013342">
    <property type="entry name" value="Mandelate_racemase_C"/>
</dbReference>
<dbReference type="InterPro" id="IPR029017">
    <property type="entry name" value="Enolase-like_N"/>
</dbReference>
<dbReference type="Gene3D" id="3.20.20.120">
    <property type="entry name" value="Enolase-like C-terminal domain"/>
    <property type="match status" value="1"/>
</dbReference>
<dbReference type="InterPro" id="IPR034593">
    <property type="entry name" value="DgoD-like"/>
</dbReference>
<dbReference type="OrthoDB" id="193563at2"/>